<evidence type="ECO:0000313" key="3">
    <source>
        <dbReference type="EMBL" id="KAF3527060.1"/>
    </source>
</evidence>
<dbReference type="Proteomes" id="UP000712600">
    <property type="component" value="Unassembled WGS sequence"/>
</dbReference>
<evidence type="ECO:0000313" key="4">
    <source>
        <dbReference type="Proteomes" id="UP000712600"/>
    </source>
</evidence>
<name>A0A8S9Q5E6_BRACR</name>
<protein>
    <submittedName>
        <fullName evidence="3">Uncharacterized protein</fullName>
    </submittedName>
</protein>
<dbReference type="Pfam" id="PF07794">
    <property type="entry name" value="DUF1633"/>
    <property type="match status" value="1"/>
</dbReference>
<dbReference type="InterPro" id="IPR012436">
    <property type="entry name" value="DUF1633"/>
</dbReference>
<keyword evidence="1" id="KW-0175">Coiled coil</keyword>
<organism evidence="3 4">
    <name type="scientific">Brassica cretica</name>
    <name type="common">Mustard</name>
    <dbReference type="NCBI Taxonomy" id="69181"/>
    <lineage>
        <taxon>Eukaryota</taxon>
        <taxon>Viridiplantae</taxon>
        <taxon>Streptophyta</taxon>
        <taxon>Embryophyta</taxon>
        <taxon>Tracheophyta</taxon>
        <taxon>Spermatophyta</taxon>
        <taxon>Magnoliopsida</taxon>
        <taxon>eudicotyledons</taxon>
        <taxon>Gunneridae</taxon>
        <taxon>Pentapetalae</taxon>
        <taxon>rosids</taxon>
        <taxon>malvids</taxon>
        <taxon>Brassicales</taxon>
        <taxon>Brassicaceae</taxon>
        <taxon>Brassiceae</taxon>
        <taxon>Brassica</taxon>
    </lineage>
</organism>
<proteinExistence type="predicted"/>
<feature type="compositionally biased region" description="Low complexity" evidence="2">
    <location>
        <begin position="282"/>
        <end position="291"/>
    </location>
</feature>
<feature type="region of interest" description="Disordered" evidence="2">
    <location>
        <begin position="248"/>
        <end position="351"/>
    </location>
</feature>
<feature type="compositionally biased region" description="Polar residues" evidence="2">
    <location>
        <begin position="312"/>
        <end position="322"/>
    </location>
</feature>
<feature type="region of interest" description="Disordered" evidence="2">
    <location>
        <begin position="662"/>
        <end position="691"/>
    </location>
</feature>
<comment type="caution">
    <text evidence="3">The sequence shown here is derived from an EMBL/GenBank/DDBJ whole genome shotgun (WGS) entry which is preliminary data.</text>
</comment>
<dbReference type="AlphaFoldDB" id="A0A8S9Q5E6"/>
<feature type="region of interest" description="Disordered" evidence="2">
    <location>
        <begin position="1"/>
        <end position="93"/>
    </location>
</feature>
<gene>
    <name evidence="3" type="ORF">F2Q69_00046372</name>
</gene>
<feature type="coiled-coil region" evidence="1">
    <location>
        <begin position="811"/>
        <end position="838"/>
    </location>
</feature>
<reference evidence="3" key="1">
    <citation type="submission" date="2019-12" db="EMBL/GenBank/DDBJ databases">
        <title>Genome sequencing and annotation of Brassica cretica.</title>
        <authorList>
            <person name="Studholme D.J."/>
            <person name="Sarris P."/>
        </authorList>
    </citation>
    <scope>NUCLEOTIDE SEQUENCE</scope>
    <source>
        <strain evidence="3">PFS-109/04</strain>
        <tissue evidence="3">Leaf</tissue>
    </source>
</reference>
<evidence type="ECO:0000256" key="2">
    <source>
        <dbReference type="SAM" id="MobiDB-lite"/>
    </source>
</evidence>
<evidence type="ECO:0000256" key="1">
    <source>
        <dbReference type="SAM" id="Coils"/>
    </source>
</evidence>
<accession>A0A8S9Q5E6</accession>
<sequence>MTSRRSNSRDSDRVRTRTGSANAERIRSGDVSDALTEVLREETRLPRPSTQGAKDSEGEKSVARVKSSNPTDSEGRDRPPKKAKTNGSDPLLGVPGEAAVAKPFHWQFSHSKDCLITEDPDSVAHLVRHFKPAGCLLPSPRNMTEREAYVKMVVAYAKMAQDRERANSAEKVGNQAASLEARLRVVSNKRKSALEQVSFLEAMVESSANKFSDDLCHATYDAKKTMADRYLDVLVSLKEKWKKKKDATDYEAEHSQEVVATPSVQTQSSDRLTRQLVRRSSFRTSGSASRGRASRKSPLISIHDSDDEDVSGENQHPVSLSPGSEDETVAATRKRRRSLEGALPGPSHPRFVSEVDGSSFTAQSDLISLASRMRSVGCRLPSLASSVEREAYAKVVVASSKAMEAFNEYVVTMEDHVVASWNDKEIESIGFEIKRLSKELQATKQEGKKDAKKIEALTEDWRRVHLEKEALTFQMVSQRARITAIEVERDRDIRRASRIARRDIAAKYREVLESLKDRWASKKKEVSAEIQLQEVTANIDLLTELKDGGPDCGCGACSIKREWKETVRILSPPPPCRISRSPSSIFLKSQMIRWIKNMTSRRSNSRDFDRVRTRTGSANAERIRSGDVSDALTEVLREETRLLRPSTKGAKYPEGEKYVACVKSSSPTGSEGRDRPSKKAKTNGSDHRLSVPGEAAVAKPFHWQFSHSKDCPITEDPYSVAHLVRHFTPAGCLLPSLHNMIEREAYVKMDVVHSKAMKVNNEFAATFEKRLQDVPRSDELYEIKKVVRELKLSLKMAQDQERANAAQLAAAEKLGNQAASLEARLRVVSNERKSALEQVSFLQAKVESSANKFSDYLRRATYDAKKTMADSYLDVLVSLKEKWEKKKAATDWEARLREVLANIDLLKEIMNNNLLASDELLRLRAKEVKLGSEVDVMATSDFSVGKLDLPQISEDDAKGFLC</sequence>
<dbReference type="EMBL" id="QGKX02001347">
    <property type="protein sequence ID" value="KAF3527060.1"/>
    <property type="molecule type" value="Genomic_DNA"/>
</dbReference>